<evidence type="ECO:0000259" key="1">
    <source>
        <dbReference type="PROSITE" id="PS50181"/>
    </source>
</evidence>
<dbReference type="SUPFAM" id="SSF81383">
    <property type="entry name" value="F-box domain"/>
    <property type="match status" value="1"/>
</dbReference>
<evidence type="ECO:0000313" key="3">
    <source>
        <dbReference type="Proteomes" id="UP001175271"/>
    </source>
</evidence>
<feature type="domain" description="F-box" evidence="1">
    <location>
        <begin position="3"/>
        <end position="49"/>
    </location>
</feature>
<dbReference type="InterPro" id="IPR001810">
    <property type="entry name" value="F-box_dom"/>
</dbReference>
<keyword evidence="3" id="KW-1185">Reference proteome</keyword>
<name>A0AA39GN04_9BILA</name>
<organism evidence="2 3">
    <name type="scientific">Steinernema hermaphroditum</name>
    <dbReference type="NCBI Taxonomy" id="289476"/>
    <lineage>
        <taxon>Eukaryota</taxon>
        <taxon>Metazoa</taxon>
        <taxon>Ecdysozoa</taxon>
        <taxon>Nematoda</taxon>
        <taxon>Chromadorea</taxon>
        <taxon>Rhabditida</taxon>
        <taxon>Tylenchina</taxon>
        <taxon>Panagrolaimomorpha</taxon>
        <taxon>Strongyloidoidea</taxon>
        <taxon>Steinernematidae</taxon>
        <taxon>Steinernema</taxon>
    </lineage>
</organism>
<gene>
    <name evidence="2" type="ORF">QR680_019315</name>
</gene>
<dbReference type="Pfam" id="PF00646">
    <property type="entry name" value="F-box"/>
    <property type="match status" value="1"/>
</dbReference>
<dbReference type="SMART" id="SM00256">
    <property type="entry name" value="FBOX"/>
    <property type="match status" value="1"/>
</dbReference>
<dbReference type="PROSITE" id="PS50181">
    <property type="entry name" value="FBOX"/>
    <property type="match status" value="1"/>
</dbReference>
<dbReference type="InterPro" id="IPR036047">
    <property type="entry name" value="F-box-like_dom_sf"/>
</dbReference>
<comment type="caution">
    <text evidence="2">The sequence shown here is derived from an EMBL/GenBank/DDBJ whole genome shotgun (WGS) entry which is preliminary data.</text>
</comment>
<proteinExistence type="predicted"/>
<dbReference type="Proteomes" id="UP001175271">
    <property type="component" value="Unassembled WGS sequence"/>
</dbReference>
<accession>A0AA39GN04</accession>
<reference evidence="2" key="1">
    <citation type="submission" date="2023-06" db="EMBL/GenBank/DDBJ databases">
        <title>Genomic analysis of the entomopathogenic nematode Steinernema hermaphroditum.</title>
        <authorList>
            <person name="Schwarz E.M."/>
            <person name="Heppert J.K."/>
            <person name="Baniya A."/>
            <person name="Schwartz H.T."/>
            <person name="Tan C.-H."/>
            <person name="Antoshechkin I."/>
            <person name="Sternberg P.W."/>
            <person name="Goodrich-Blair H."/>
            <person name="Dillman A.R."/>
        </authorList>
    </citation>
    <scope>NUCLEOTIDE SEQUENCE</scope>
    <source>
        <strain evidence="2">PS9179</strain>
        <tissue evidence="2">Whole animal</tissue>
    </source>
</reference>
<dbReference type="AlphaFoldDB" id="A0AA39GN04"/>
<dbReference type="EMBL" id="JAUCMV010000006">
    <property type="protein sequence ID" value="KAK0390352.1"/>
    <property type="molecule type" value="Genomic_DNA"/>
</dbReference>
<sequence>MVALLNIPLPYTIVEDVLSYISATELLLCRLVCRQWKDYFDLARPMVNVKDVKITQDCVDELTLWTWNNGGLPRPKWLQCFRSQATEPGMPIYKGHKNPVLLDLKSLEDASDMISLNRFHFKGVKFTSESIKKISQCTRKLSLEEVIFSNCHFDEVTSTDAEQLLSSFGTCLKSFDIRFGRGLENIKEIIEVVPNYYPNLNFMAMKPAIQLDEHHLVTYFYTDVTPFLSLSTRLQRLQLSGLSVAFSDVVNMCENWRTSLSPSVISMSPYLLNTSSLNDSHIVLSSNFTIRTRTADSLVFEIAHGTRDAVFLRGKVEIFADPTTPKYKCALNTQVKLRNIKPHPLEVRYTLNGRSVDTSLYYSYKENGRIHKCTNELSVKVPEKFWVTVCPSKETVFAVVCSSLYTESVCEEPEFVLQAGKAKSLKFDLSKSPSKRVCLYGWVLTDDIREISPNVLMRSCPEFIQLCSTYLRFSPQ</sequence>
<evidence type="ECO:0000313" key="2">
    <source>
        <dbReference type="EMBL" id="KAK0390352.1"/>
    </source>
</evidence>
<protein>
    <recommendedName>
        <fullName evidence="1">F-box domain-containing protein</fullName>
    </recommendedName>
</protein>
<dbReference type="Gene3D" id="1.20.1280.50">
    <property type="match status" value="1"/>
</dbReference>